<dbReference type="PROSITE" id="PS51443">
    <property type="entry name" value="PCS"/>
    <property type="match status" value="1"/>
</dbReference>
<evidence type="ECO:0000256" key="4">
    <source>
        <dbReference type="ARBA" id="ARBA00022723"/>
    </source>
</evidence>
<dbReference type="GO" id="GO:0016756">
    <property type="term" value="F:glutathione gamma-glutamylcysteinyltransferase activity"/>
    <property type="evidence" value="ECO:0007669"/>
    <property type="project" value="UniProtKB-EC"/>
</dbReference>
<dbReference type="PANTHER" id="PTHR33447">
    <property type="entry name" value="GLUTATHIONE GAMMA-GLUTAMYLCYSTEINYLTRANSFERASE"/>
    <property type="match status" value="1"/>
</dbReference>
<dbReference type="EMBL" id="LN868512">
    <property type="protein sequence ID" value="CRX79250.1"/>
    <property type="molecule type" value="Genomic_DNA"/>
</dbReference>
<sequence>MAEPMLAAASPSFYKRPLPPSCIPFSGAEGKRFFAQAMAEGNTESYFTLAGQLLTQNEPAFCGLGTLCMVLNALEIDPQRKWKGPWRWYEQEMLSCCRPLDAVAEVGITLNEFACLARCNGLTATAVQPRLDSSAREAGIAKFRADLKLAATGKTTMALSYSRKTLGQTGDGHFSCIAAYSEKDDTVLILDVARFKYPSYWISVDLAWDSMLPLDKATGQPRGYCLLAPLPEADPSSLLAPASLTTLTLNKSSWATVSNDVTKLLLASRKLTSASDVLTKLASHIASLPTEPLSARPPASPALITDLYPLLAQTRLSSLTAGANPLAPLFFLALFSRKSSLTPLIPLAAKEEVEEMLSEALEMGGELVKGEVEVLVRQLGALGECCRAEEDAGAACGCAGVGKKGAEVGV</sequence>
<keyword evidence="2" id="KW-0104">Cadmium</keyword>
<dbReference type="Pfam" id="PF05023">
    <property type="entry name" value="Phytochelatin"/>
    <property type="match status" value="1"/>
</dbReference>
<evidence type="ECO:0000259" key="5">
    <source>
        <dbReference type="PROSITE" id="PS51443"/>
    </source>
</evidence>
<evidence type="ECO:0000256" key="1">
    <source>
        <dbReference type="ARBA" id="ARBA00012468"/>
    </source>
</evidence>
<proteinExistence type="predicted"/>
<accession>A0A0H5FU17</accession>
<dbReference type="GO" id="GO:0098849">
    <property type="term" value="P:cellular detoxification of cadmium ion"/>
    <property type="evidence" value="ECO:0007669"/>
    <property type="project" value="TreeGrafter"/>
</dbReference>
<keyword evidence="3" id="KW-0808">Transferase</keyword>
<name>A0A0H5FU17_9BASI</name>
<dbReference type="Gene3D" id="3.90.70.30">
    <property type="entry name" value="Phytochelatin synthase, N-terminal domain"/>
    <property type="match status" value="1"/>
</dbReference>
<evidence type="ECO:0000313" key="6">
    <source>
        <dbReference type="EMBL" id="CRX79250.1"/>
    </source>
</evidence>
<evidence type="ECO:0000256" key="3">
    <source>
        <dbReference type="ARBA" id="ARBA00022679"/>
    </source>
</evidence>
<dbReference type="FunFam" id="3.90.70.30:FF:000001">
    <property type="entry name" value="Glutathione gamma-glutamylcysteinyltransferase 1"/>
    <property type="match status" value="1"/>
</dbReference>
<dbReference type="GO" id="GO:0046872">
    <property type="term" value="F:metal ion binding"/>
    <property type="evidence" value="ECO:0007669"/>
    <property type="project" value="UniProtKB-KW"/>
</dbReference>
<feature type="domain" description="Peptidase C83" evidence="5">
    <location>
        <begin position="8"/>
        <end position="232"/>
    </location>
</feature>
<dbReference type="EC" id="2.3.2.15" evidence="1"/>
<organism evidence="6">
    <name type="scientific">Leucosporidium scottii</name>
    <dbReference type="NCBI Taxonomy" id="5278"/>
    <lineage>
        <taxon>Eukaryota</taxon>
        <taxon>Fungi</taxon>
        <taxon>Dikarya</taxon>
        <taxon>Basidiomycota</taxon>
        <taxon>Pucciniomycotina</taxon>
        <taxon>Microbotryomycetes</taxon>
        <taxon>Leucosporidiales</taxon>
        <taxon>Leucosporidium</taxon>
    </lineage>
</organism>
<evidence type="ECO:0000256" key="2">
    <source>
        <dbReference type="ARBA" id="ARBA00022539"/>
    </source>
</evidence>
<keyword evidence="4" id="KW-0479">Metal-binding</keyword>
<dbReference type="SUPFAM" id="SSF54001">
    <property type="entry name" value="Cysteine proteinases"/>
    <property type="match status" value="1"/>
</dbReference>
<dbReference type="InterPro" id="IPR040409">
    <property type="entry name" value="PCS-like"/>
</dbReference>
<dbReference type="GO" id="GO:0046938">
    <property type="term" value="P:phytochelatin biosynthetic process"/>
    <property type="evidence" value="ECO:0007669"/>
    <property type="project" value="InterPro"/>
</dbReference>
<dbReference type="AlphaFoldDB" id="A0A0H5FU17"/>
<protein>
    <recommendedName>
        <fullName evidence="1">glutathione gamma-glutamylcysteinyltransferase</fullName>
        <ecNumber evidence="1">2.3.2.15</ecNumber>
    </recommendedName>
</protein>
<dbReference type="GO" id="GO:0010273">
    <property type="term" value="P:detoxification of copper ion"/>
    <property type="evidence" value="ECO:0007669"/>
    <property type="project" value="TreeGrafter"/>
</dbReference>
<dbReference type="InterPro" id="IPR038765">
    <property type="entry name" value="Papain-like_cys_pep_sf"/>
</dbReference>
<dbReference type="PANTHER" id="PTHR33447:SF2">
    <property type="entry name" value="GLUTATHIONE GAMMA-GLUTAMYLCYSTEINYLTRANSFERASE"/>
    <property type="match status" value="1"/>
</dbReference>
<reference evidence="6" key="1">
    <citation type="submission" date="2015-06" db="EMBL/GenBank/DDBJ databases">
        <title>Genetic Architecture Underlying Mating-Type Determination in the Yeast Leucosporidium scottii and the Evolution of Mating Systems in Basidiomycetes.</title>
        <authorList>
            <person name="Maia T.M."/>
            <person name="Lopes S."/>
            <person name="Almeida J.M.G.C.F."/>
            <person name="Rosa L.H."/>
            <person name="Sampaio J.P."/>
            <person name="Goncalves P."/>
            <person name="Coelho M.A."/>
        </authorList>
    </citation>
    <scope>NUCLEOTIDE SEQUENCE</scope>
</reference>
<dbReference type="InterPro" id="IPR038156">
    <property type="entry name" value="PCS_N_sf"/>
</dbReference>
<gene>
    <name evidence="6" type="ORF">ls5931a1_00060</name>
</gene>
<dbReference type="InterPro" id="IPR007719">
    <property type="entry name" value="PCS_N"/>
</dbReference>